<keyword evidence="3" id="KW-1003">Cell membrane</keyword>
<evidence type="ECO:0000256" key="5">
    <source>
        <dbReference type="ARBA" id="ARBA00022989"/>
    </source>
</evidence>
<evidence type="ECO:0000256" key="3">
    <source>
        <dbReference type="ARBA" id="ARBA00022475"/>
    </source>
</evidence>
<dbReference type="InterPro" id="IPR003004">
    <property type="entry name" value="GspF/PilC"/>
</dbReference>
<evidence type="ECO:0000313" key="9">
    <source>
        <dbReference type="EMBL" id="PZN74990.1"/>
    </source>
</evidence>
<dbReference type="InterPro" id="IPR042094">
    <property type="entry name" value="T2SS_GspF_sf"/>
</dbReference>
<dbReference type="PANTHER" id="PTHR30012:SF0">
    <property type="entry name" value="TYPE II SECRETION SYSTEM PROTEIN F-RELATED"/>
    <property type="match status" value="1"/>
</dbReference>
<comment type="caution">
    <text evidence="9">The sequence shown here is derived from an EMBL/GenBank/DDBJ whole genome shotgun (WGS) entry which is preliminary data.</text>
</comment>
<evidence type="ECO:0000256" key="1">
    <source>
        <dbReference type="ARBA" id="ARBA00004651"/>
    </source>
</evidence>
<feature type="transmembrane region" description="Helical" evidence="7">
    <location>
        <begin position="147"/>
        <end position="172"/>
    </location>
</feature>
<feature type="domain" description="Type II secretion system protein GspF" evidence="8">
    <location>
        <begin position="57"/>
        <end position="178"/>
    </location>
</feature>
<evidence type="ECO:0000259" key="8">
    <source>
        <dbReference type="Pfam" id="PF00482"/>
    </source>
</evidence>
<gene>
    <name evidence="9" type="ORF">DM484_19895</name>
</gene>
<dbReference type="InterPro" id="IPR018076">
    <property type="entry name" value="T2SS_GspF_dom"/>
</dbReference>
<name>A0A2W4SHN3_9GAMM</name>
<feature type="transmembrane region" description="Helical" evidence="7">
    <location>
        <begin position="206"/>
        <end position="225"/>
    </location>
</feature>
<organism evidence="9 10">
    <name type="scientific">Candidatus Methylumidiphilus alinenensis</name>
    <dbReference type="NCBI Taxonomy" id="2202197"/>
    <lineage>
        <taxon>Bacteria</taxon>
        <taxon>Pseudomonadati</taxon>
        <taxon>Pseudomonadota</taxon>
        <taxon>Gammaproteobacteria</taxon>
        <taxon>Methylococcales</taxon>
        <taxon>Candidatus Methylumidiphilus</taxon>
    </lineage>
</organism>
<comment type="similarity">
    <text evidence="2">Belongs to the GSP F family.</text>
</comment>
<dbReference type="Pfam" id="PF00482">
    <property type="entry name" value="T2SSF"/>
    <property type="match status" value="2"/>
</dbReference>
<dbReference type="AlphaFoldDB" id="A0A2W4SHN3"/>
<dbReference type="Proteomes" id="UP000249396">
    <property type="component" value="Unassembled WGS sequence"/>
</dbReference>
<evidence type="ECO:0000256" key="4">
    <source>
        <dbReference type="ARBA" id="ARBA00022692"/>
    </source>
</evidence>
<proteinExistence type="inferred from homology"/>
<evidence type="ECO:0000256" key="6">
    <source>
        <dbReference type="ARBA" id="ARBA00023136"/>
    </source>
</evidence>
<dbReference type="PANTHER" id="PTHR30012">
    <property type="entry name" value="GENERAL SECRETION PATHWAY PROTEIN"/>
    <property type="match status" value="1"/>
</dbReference>
<dbReference type="GO" id="GO:0005886">
    <property type="term" value="C:plasma membrane"/>
    <property type="evidence" value="ECO:0007669"/>
    <property type="project" value="UniProtKB-SubCell"/>
</dbReference>
<keyword evidence="6 7" id="KW-0472">Membrane</keyword>
<keyword evidence="4 7" id="KW-0812">Transmembrane</keyword>
<keyword evidence="5 7" id="KW-1133">Transmembrane helix</keyword>
<accession>A0A2W4SHN3</accession>
<evidence type="ECO:0000256" key="2">
    <source>
        <dbReference type="ARBA" id="ARBA00005745"/>
    </source>
</evidence>
<sequence length="391" mass="42825">MRDNRTRLDRQGHCLAMPSRCIRRIPPGVPAMPVMKDLDTAWLRHVVLGDGPRSELLSNLAGLVDAGIPVYDALATMEKVFRKESDRRADILADIMKRLHEGKTVAEALRPWVVAHESQMLGSITRGVDLGSALRNAAGLTESRRRIVGAVTGAMAYPAVLLMVGTAMLLVFSTQVIPTLAQLIPADKWTGLGLFYHGLSSAVRHYGFLMLLAALALLAAAMLSLPRWKPGRARRWLDRRLPPYNLYQTYQGAILLITISIMMRSGIPMGDAVQILWDNNPSPWFRAHLALIRRKLEQGAGVRLAALDNPIFPVDVRIAVALFDRLSDPDKAMARLGTQAAESAEKSAKKIGIYANAAVLVLVGLLVGGVIPAVMSVVMNFYTQVTTVMRL</sequence>
<protein>
    <recommendedName>
        <fullName evidence="8">Type II secretion system protein GspF domain-containing protein</fullName>
    </recommendedName>
</protein>
<evidence type="ECO:0000256" key="7">
    <source>
        <dbReference type="SAM" id="Phobius"/>
    </source>
</evidence>
<dbReference type="EMBL" id="QJPH01000406">
    <property type="protein sequence ID" value="PZN74990.1"/>
    <property type="molecule type" value="Genomic_DNA"/>
</dbReference>
<dbReference type="Gene3D" id="1.20.81.30">
    <property type="entry name" value="Type II secretion system (T2SS), domain F"/>
    <property type="match status" value="2"/>
</dbReference>
<comment type="subcellular location">
    <subcellularLocation>
        <location evidence="1">Cell membrane</location>
        <topology evidence="1">Multi-pass membrane protein</topology>
    </subcellularLocation>
</comment>
<feature type="domain" description="Type II secretion system protein GspF" evidence="8">
    <location>
        <begin position="256"/>
        <end position="375"/>
    </location>
</feature>
<evidence type="ECO:0000313" key="10">
    <source>
        <dbReference type="Proteomes" id="UP000249396"/>
    </source>
</evidence>
<feature type="transmembrane region" description="Helical" evidence="7">
    <location>
        <begin position="353"/>
        <end position="382"/>
    </location>
</feature>
<reference evidence="9 10" key="1">
    <citation type="journal article" date="2018" name="Aquat. Microb. Ecol.">
        <title>Gammaproteobacterial methanotrophs dominate.</title>
        <authorList>
            <person name="Rissanen A.J."/>
            <person name="Saarenheimo J."/>
            <person name="Tiirola M."/>
            <person name="Peura S."/>
            <person name="Aalto S.L."/>
            <person name="Karvinen A."/>
            <person name="Nykanen H."/>
        </authorList>
    </citation>
    <scope>NUCLEOTIDE SEQUENCE [LARGE SCALE GENOMIC DNA]</scope>
    <source>
        <strain evidence="9">AMbin10</strain>
    </source>
</reference>